<feature type="domain" description="SMP-30/Gluconolactonase/LRE-like region" evidence="2">
    <location>
        <begin position="14"/>
        <end position="252"/>
    </location>
</feature>
<keyword evidence="4" id="KW-1185">Reference proteome</keyword>
<dbReference type="PANTHER" id="PTHR10907">
    <property type="entry name" value="REGUCALCIN"/>
    <property type="match status" value="1"/>
</dbReference>
<dbReference type="InterPro" id="IPR005511">
    <property type="entry name" value="SMP-30"/>
</dbReference>
<reference evidence="4" key="1">
    <citation type="journal article" date="2019" name="Int. J. Syst. Evol. Microbiol.">
        <title>The Global Catalogue of Microorganisms (GCM) 10K type strain sequencing project: providing services to taxonomists for standard genome sequencing and annotation.</title>
        <authorList>
            <consortium name="The Broad Institute Genomics Platform"/>
            <consortium name="The Broad Institute Genome Sequencing Center for Infectious Disease"/>
            <person name="Wu L."/>
            <person name="Ma J."/>
        </authorList>
    </citation>
    <scope>NUCLEOTIDE SEQUENCE [LARGE SCALE GENOMIC DNA]</scope>
    <source>
        <strain evidence="4">CGMCC 1.12922</strain>
    </source>
</reference>
<comment type="similarity">
    <text evidence="1">Belongs to the SMP-30/CGR1 family.</text>
</comment>
<dbReference type="Gene3D" id="2.120.10.30">
    <property type="entry name" value="TolB, C-terminal domain"/>
    <property type="match status" value="1"/>
</dbReference>
<evidence type="ECO:0000313" key="3">
    <source>
        <dbReference type="EMBL" id="GGD46653.1"/>
    </source>
</evidence>
<dbReference type="PANTHER" id="PTHR10907:SF47">
    <property type="entry name" value="REGUCALCIN"/>
    <property type="match status" value="1"/>
</dbReference>
<accession>A0ABQ1QX88</accession>
<comment type="caution">
    <text evidence="3">The sequence shown here is derived from an EMBL/GenBank/DDBJ whole genome shotgun (WGS) entry which is preliminary data.</text>
</comment>
<proteinExistence type="inferred from homology"/>
<sequence>MTTAEVFDHRRCTLGEGPLWHPERKQLFWFDILGKRLLTRDEDGPRHWPFDEHVSAAGWIDRDRLLIASETALFRFDIETGAREDLVALEADNPATRSNDGRADPFGGFWIGTMGKAAEPGAGAIYRFFEGRLERLFAGVTISNAISFSPDRRLAYFTDTARRIIQRQTLDDAGWPDGAPEVFVDLSRDGLNPDGAVVDAEGCLWNAQWGAGRVARYAPDGRFLSAVALPARQVSCPAFGGPHLTTLFATSASEGIASPAENDGLTFAVETGITGQAEHRVKV</sequence>
<organism evidence="3 4">
    <name type="scientific">Sinisalibacter lacisalsi</name>
    <dbReference type="NCBI Taxonomy" id="1526570"/>
    <lineage>
        <taxon>Bacteria</taxon>
        <taxon>Pseudomonadati</taxon>
        <taxon>Pseudomonadota</taxon>
        <taxon>Alphaproteobacteria</taxon>
        <taxon>Rhodobacterales</taxon>
        <taxon>Roseobacteraceae</taxon>
        <taxon>Sinisalibacter</taxon>
    </lineage>
</organism>
<dbReference type="Proteomes" id="UP000617355">
    <property type="component" value="Unassembled WGS sequence"/>
</dbReference>
<dbReference type="EMBL" id="BMGI01000006">
    <property type="protein sequence ID" value="GGD46653.1"/>
    <property type="molecule type" value="Genomic_DNA"/>
</dbReference>
<dbReference type="SUPFAM" id="SSF63829">
    <property type="entry name" value="Calcium-dependent phosphotriesterase"/>
    <property type="match status" value="1"/>
</dbReference>
<gene>
    <name evidence="3" type="ORF">GCM10011358_32990</name>
</gene>
<protein>
    <submittedName>
        <fullName evidence="3">Gluconolactonase</fullName>
    </submittedName>
</protein>
<name>A0ABQ1QX88_9RHOB</name>
<dbReference type="PRINTS" id="PR01790">
    <property type="entry name" value="SMP30FAMILY"/>
</dbReference>
<evidence type="ECO:0000259" key="2">
    <source>
        <dbReference type="Pfam" id="PF08450"/>
    </source>
</evidence>
<dbReference type="RefSeq" id="WP_188529938.1">
    <property type="nucleotide sequence ID" value="NZ_BMGI01000006.1"/>
</dbReference>
<evidence type="ECO:0000256" key="1">
    <source>
        <dbReference type="ARBA" id="ARBA00008853"/>
    </source>
</evidence>
<dbReference type="Pfam" id="PF08450">
    <property type="entry name" value="SGL"/>
    <property type="match status" value="1"/>
</dbReference>
<dbReference type="InterPro" id="IPR013658">
    <property type="entry name" value="SGL"/>
</dbReference>
<dbReference type="InterPro" id="IPR011042">
    <property type="entry name" value="6-blade_b-propeller_TolB-like"/>
</dbReference>
<evidence type="ECO:0000313" key="4">
    <source>
        <dbReference type="Proteomes" id="UP000617355"/>
    </source>
</evidence>